<protein>
    <recommendedName>
        <fullName evidence="3">Pectate lyase</fullName>
    </recommendedName>
</protein>
<dbReference type="GO" id="GO:0016837">
    <property type="term" value="F:carbon-oxygen lyase activity, acting on polysaccharides"/>
    <property type="evidence" value="ECO:0007669"/>
    <property type="project" value="InterPro"/>
</dbReference>
<dbReference type="RefSeq" id="WP_169504315.1">
    <property type="nucleotide sequence ID" value="NZ_JABBPN010000004.1"/>
</dbReference>
<dbReference type="GO" id="GO:0042597">
    <property type="term" value="C:periplasmic space"/>
    <property type="evidence" value="ECO:0007669"/>
    <property type="project" value="InterPro"/>
</dbReference>
<dbReference type="InterPro" id="IPR010702">
    <property type="entry name" value="Pectate_lyase_2"/>
</dbReference>
<evidence type="ECO:0000313" key="2">
    <source>
        <dbReference type="Proteomes" id="UP000565468"/>
    </source>
</evidence>
<name>A0A848M6S2_PAELE</name>
<dbReference type="Proteomes" id="UP000565468">
    <property type="component" value="Unassembled WGS sequence"/>
</dbReference>
<dbReference type="Gene3D" id="1.50.10.20">
    <property type="match status" value="2"/>
</dbReference>
<dbReference type="AlphaFoldDB" id="A0A848M6S2"/>
<gene>
    <name evidence="1" type="ORF">HII30_07050</name>
</gene>
<dbReference type="GO" id="GO:0045490">
    <property type="term" value="P:pectin catabolic process"/>
    <property type="evidence" value="ECO:0007669"/>
    <property type="project" value="InterPro"/>
</dbReference>
<comment type="caution">
    <text evidence="1">The sequence shown here is derived from an EMBL/GenBank/DDBJ whole genome shotgun (WGS) entry which is preliminary data.</text>
</comment>
<proteinExistence type="predicted"/>
<sequence>MAFRTAAGDLVPMSERFIEAVRRWADRVLEAGKDRYGDKQTPLLVDGVRVENGEPVAWLSQGEEWILSNPANQQNLFRTLTGLSQLTGDQRYIKAARLATEYALKHLRYGDLMCWGGHMAYDLNSKKQIHASDKGPQHELKCHYPFYEFMLEINRTETQKMIEAMWESHVRDWNNLEFNRHGQPKEYEGTTYKQGGVWDRSYRSDPVFFTGKGLTFVNAGSDLYYSAAVVGALTKQEAPIEWAERLAARYAETAHPETGMTGYQFSISELPGQRGDRAAHQFGEQLANDQPIEATLSVPGQIHAIAGESALCRMAIYDLLGERGRRFLDWALADLQAYGRYAYDERKNVFHPVLTNGKRLTGLVLEKDGYYGRRGEALSSKPADGLMFWSYAAGYRRSEDPELWHIVRNMGRGLGLGDLDKLRQAGTLLPCGTKCSNTHVLFGLLELAAIHPESHYLTLAEEIGDHILANTFHHGFFLPSKRHVYARFDSIDPLALLHLSAEMQGNRSVIPSYFGGKAFFAADYDGNGHRYDSSFIYSLVKD</sequence>
<reference evidence="1 2" key="1">
    <citation type="submission" date="2020-04" db="EMBL/GenBank/DDBJ databases">
        <title>Paenibacillus algicola sp. nov., a novel marine bacterium producing alginate lyase.</title>
        <authorList>
            <person name="Huang H."/>
        </authorList>
    </citation>
    <scope>NUCLEOTIDE SEQUENCE [LARGE SCALE GENOMIC DNA]</scope>
    <source>
        <strain evidence="1 2">L7-75</strain>
    </source>
</reference>
<dbReference type="EMBL" id="JABBPN010000004">
    <property type="protein sequence ID" value="NMO95543.1"/>
    <property type="molecule type" value="Genomic_DNA"/>
</dbReference>
<evidence type="ECO:0000313" key="1">
    <source>
        <dbReference type="EMBL" id="NMO95543.1"/>
    </source>
</evidence>
<keyword evidence="2" id="KW-1185">Reference proteome</keyword>
<accession>A0A848M6S2</accession>
<organism evidence="1 2">
    <name type="scientific">Paenibacillus lemnae</name>
    <dbReference type="NCBI Taxonomy" id="1330551"/>
    <lineage>
        <taxon>Bacteria</taxon>
        <taxon>Bacillati</taxon>
        <taxon>Bacillota</taxon>
        <taxon>Bacilli</taxon>
        <taxon>Bacillales</taxon>
        <taxon>Paenibacillaceae</taxon>
        <taxon>Paenibacillus</taxon>
    </lineage>
</organism>
<evidence type="ECO:0008006" key="3">
    <source>
        <dbReference type="Google" id="ProtNLM"/>
    </source>
</evidence>
<dbReference type="Pfam" id="PF06917">
    <property type="entry name" value="Pectate_lyase_2"/>
    <property type="match status" value="1"/>
</dbReference>